<dbReference type="EMBL" id="JAODOP010000001">
    <property type="protein sequence ID" value="MEF3831895.1"/>
    <property type="molecule type" value="Genomic_DNA"/>
</dbReference>
<reference evidence="5 6" key="1">
    <citation type="submission" date="2022-09" db="EMBL/GenBank/DDBJ databases">
        <title>Genome sequencing of Flavivirga sp. MEBiC05379.</title>
        <authorList>
            <person name="Oh H.-M."/>
            <person name="Kwon K.K."/>
            <person name="Park M.J."/>
            <person name="Yang S.-H."/>
        </authorList>
    </citation>
    <scope>NUCLEOTIDE SEQUENCE [LARGE SCALE GENOMIC DNA]</scope>
    <source>
        <strain evidence="5 6">MEBiC05379</strain>
    </source>
</reference>
<dbReference type="Proteomes" id="UP001337305">
    <property type="component" value="Unassembled WGS sequence"/>
</dbReference>
<protein>
    <submittedName>
        <fullName evidence="5">2OG-Fe(II) oxygenase</fullName>
    </submittedName>
</protein>
<evidence type="ECO:0000259" key="4">
    <source>
        <dbReference type="SMART" id="SM00702"/>
    </source>
</evidence>
<dbReference type="SMART" id="SM00702">
    <property type="entry name" value="P4Hc"/>
    <property type="match status" value="1"/>
</dbReference>
<evidence type="ECO:0000256" key="2">
    <source>
        <dbReference type="ARBA" id="ARBA00022964"/>
    </source>
</evidence>
<gene>
    <name evidence="5" type="ORF">N1F79_02030</name>
</gene>
<accession>A0ABU7XMF1</accession>
<comment type="caution">
    <text evidence="5">The sequence shown here is derived from an EMBL/GenBank/DDBJ whole genome shotgun (WGS) entry which is preliminary data.</text>
</comment>
<evidence type="ECO:0000256" key="1">
    <source>
        <dbReference type="ARBA" id="ARBA00001961"/>
    </source>
</evidence>
<proteinExistence type="predicted"/>
<keyword evidence="2" id="KW-0223">Dioxygenase</keyword>
<dbReference type="RefSeq" id="WP_303308893.1">
    <property type="nucleotide sequence ID" value="NZ_JAODOP010000001.1"/>
</dbReference>
<feature type="domain" description="Prolyl 4-hydroxylase alpha subunit" evidence="4">
    <location>
        <begin position="23"/>
        <end position="233"/>
    </location>
</feature>
<name>A0ABU7XMF1_9FLAO</name>
<evidence type="ECO:0000256" key="3">
    <source>
        <dbReference type="ARBA" id="ARBA00023002"/>
    </source>
</evidence>
<comment type="cofactor">
    <cofactor evidence="1">
        <name>L-ascorbate</name>
        <dbReference type="ChEBI" id="CHEBI:38290"/>
    </cofactor>
</comment>
<evidence type="ECO:0000313" key="5">
    <source>
        <dbReference type="EMBL" id="MEF3831895.1"/>
    </source>
</evidence>
<evidence type="ECO:0000313" key="6">
    <source>
        <dbReference type="Proteomes" id="UP001337305"/>
    </source>
</evidence>
<sequence length="237" mass="27535">MEDLISNIEAIDWNKMAVDIHEKGYAIVPKFLSGMLCQELKSLYENEKGYRKTVVMERYRFGLGEYKYFDYPLPKTIQILREQMYPKLVPIANLWMKVLKIDRRFPTTFSELQQQCHDNNQLKPTTLILKYGKGGFNTLHQDLYGDVYFPLQTVLFLNEPDVDFSGGEFVLTQQIPRAQSKATVLQPKKGDMLIFTTNFRPVKGTKGYYRVNMKHGVSELHNGERHTLGIIFHDAIS</sequence>
<dbReference type="InterPro" id="IPR006620">
    <property type="entry name" value="Pro_4_hyd_alph"/>
</dbReference>
<dbReference type="Gene3D" id="2.60.120.620">
    <property type="entry name" value="q2cbj1_9rhob like domain"/>
    <property type="match status" value="1"/>
</dbReference>
<keyword evidence="3" id="KW-0560">Oxidoreductase</keyword>
<dbReference type="SUPFAM" id="SSF51197">
    <property type="entry name" value="Clavaminate synthase-like"/>
    <property type="match status" value="1"/>
</dbReference>
<organism evidence="5 6">
    <name type="scientific">Flavivirga spongiicola</name>
    <dbReference type="NCBI Taxonomy" id="421621"/>
    <lineage>
        <taxon>Bacteria</taxon>
        <taxon>Pseudomonadati</taxon>
        <taxon>Bacteroidota</taxon>
        <taxon>Flavobacteriia</taxon>
        <taxon>Flavobacteriales</taxon>
        <taxon>Flavobacteriaceae</taxon>
        <taxon>Flavivirga</taxon>
    </lineage>
</organism>
<keyword evidence="6" id="KW-1185">Reference proteome</keyword>
<dbReference type="InterPro" id="IPR018655">
    <property type="entry name" value="DUF2086"/>
</dbReference>
<dbReference type="Pfam" id="PF09859">
    <property type="entry name" value="Oxygenase-NA"/>
    <property type="match status" value="1"/>
</dbReference>